<evidence type="ECO:0000313" key="4">
    <source>
        <dbReference type="EMBL" id="VEU82948.1"/>
    </source>
</evidence>
<protein>
    <submittedName>
        <fullName evidence="4">Extracellular ribonuclease</fullName>
        <ecNumber evidence="4">3.1.-.-</ecNumber>
    </submittedName>
</protein>
<evidence type="ECO:0000256" key="3">
    <source>
        <dbReference type="ARBA" id="ARBA00022801"/>
    </source>
</evidence>
<gene>
    <name evidence="4" type="primary">bsn_2</name>
    <name evidence="4" type="ORF">NCTC10172_00976</name>
</gene>
<organism evidence="4 5">
    <name type="scientific">Acholeplasma hippikon</name>
    <dbReference type="NCBI Taxonomy" id="264636"/>
    <lineage>
        <taxon>Bacteria</taxon>
        <taxon>Bacillati</taxon>
        <taxon>Mycoplasmatota</taxon>
        <taxon>Mollicutes</taxon>
        <taxon>Acholeplasmatales</taxon>
        <taxon>Acholeplasmataceae</taxon>
        <taxon>Acholeplasma</taxon>
    </lineage>
</organism>
<dbReference type="PROSITE" id="PS51257">
    <property type="entry name" value="PROKAR_LIPOPROTEIN"/>
    <property type="match status" value="1"/>
</dbReference>
<dbReference type="GO" id="GO:0016787">
    <property type="term" value="F:hydrolase activity"/>
    <property type="evidence" value="ECO:0007669"/>
    <property type="project" value="UniProtKB-KW"/>
</dbReference>
<dbReference type="GO" id="GO:0030313">
    <property type="term" value="C:cell envelope"/>
    <property type="evidence" value="ECO:0007669"/>
    <property type="project" value="UniProtKB-SubCell"/>
</dbReference>
<dbReference type="STRING" id="1408416.GCA_000702765_00414"/>
<dbReference type="InterPro" id="IPR013378">
    <property type="entry name" value="InlB-like_B-rpt"/>
</dbReference>
<dbReference type="KEGG" id="ahk:NCTC10172_00976"/>
<dbReference type="PANTHER" id="PTHR33607:SF2">
    <property type="entry name" value="ENDONUCLEASE-1"/>
    <property type="match status" value="1"/>
</dbReference>
<dbReference type="GO" id="GO:0004518">
    <property type="term" value="F:nuclease activity"/>
    <property type="evidence" value="ECO:0007669"/>
    <property type="project" value="UniProtKB-KW"/>
</dbReference>
<keyword evidence="2" id="KW-0540">Nuclease</keyword>
<dbReference type="EMBL" id="LR215050">
    <property type="protein sequence ID" value="VEU82948.1"/>
    <property type="molecule type" value="Genomic_DNA"/>
</dbReference>
<keyword evidence="5" id="KW-1185">Reference proteome</keyword>
<evidence type="ECO:0000256" key="1">
    <source>
        <dbReference type="ARBA" id="ARBA00004196"/>
    </source>
</evidence>
<dbReference type="InterPro" id="IPR044925">
    <property type="entry name" value="His-Me_finger_sf"/>
</dbReference>
<dbReference type="PANTHER" id="PTHR33607">
    <property type="entry name" value="ENDONUCLEASE-1"/>
    <property type="match status" value="1"/>
</dbReference>
<dbReference type="Pfam" id="PF04231">
    <property type="entry name" value="Endonuclease_1"/>
    <property type="match status" value="1"/>
</dbReference>
<dbReference type="Gene3D" id="2.60.40.4270">
    <property type="entry name" value="Listeria-Bacteroides repeat domain"/>
    <property type="match status" value="2"/>
</dbReference>
<name>A0A449BKH8_9MOLU</name>
<dbReference type="AlphaFoldDB" id="A0A449BKH8"/>
<dbReference type="SUPFAM" id="SSF54060">
    <property type="entry name" value="His-Me finger endonucleases"/>
    <property type="match status" value="1"/>
</dbReference>
<reference evidence="4 5" key="1">
    <citation type="submission" date="2019-01" db="EMBL/GenBank/DDBJ databases">
        <authorList>
            <consortium name="Pathogen Informatics"/>
        </authorList>
    </citation>
    <scope>NUCLEOTIDE SEQUENCE [LARGE SCALE GENOMIC DNA]</scope>
    <source>
        <strain evidence="4 5">NCTC10172</strain>
    </source>
</reference>
<comment type="subcellular location">
    <subcellularLocation>
        <location evidence="1">Cell envelope</location>
    </subcellularLocation>
</comment>
<dbReference type="EC" id="3.1.-.-" evidence="4"/>
<keyword evidence="3 4" id="KW-0378">Hydrolase</keyword>
<dbReference type="Pfam" id="PF09479">
    <property type="entry name" value="Flg_new"/>
    <property type="match status" value="2"/>
</dbReference>
<evidence type="ECO:0000313" key="5">
    <source>
        <dbReference type="Proteomes" id="UP000290909"/>
    </source>
</evidence>
<dbReference type="RefSeq" id="WP_051658965.1">
    <property type="nucleotide sequence ID" value="NZ_LR215050.1"/>
</dbReference>
<accession>A0A449BKH8</accession>
<dbReference type="InterPro" id="IPR007346">
    <property type="entry name" value="Endonuclease-I"/>
</dbReference>
<proteinExistence type="predicted"/>
<sequence>MKRGLYTLTFIMLIFLVACKIETKFEVKFFVDGTLYKEVQVIENSIAHNYNDEYIPIKEGYIFEGWFYNESFTMSYQPNQAIKENINLYAKMSAETFTVFFETNEGNDIQDITVLYNRNIELPIPIKANYLFMGWFIDPDFNVLFDENTPIKNDIKLYAKWVIKHDLGEVEYAIENTSLTFTAIDGALIYHVYIGDASNPILINEPIIDLLPYESQLLNKTNVEVYAEFSEGENLKLFDVDLQFISNSLKYETGFEEAEFVASTTYNNATPKVTGPINQSWEYVSGSVSSTQPIDGTKSFQLRFYNNPTIRYLEMKFEIVNMSKVTFVSKSQYHDLLVKYYVDGVLSQTQFTITLDNTNKEHTININEEGRIRLRFEILPRSSQTSTQVYFDNLKMYTNEEGRSLVIHPKLIYDDYPETDEAKLLTLKNRFQSDRNSLGAPMYSNALSQAGLIQYYATLNGLTGQQFKTELEKIISSTHMRFISYGEARFVLEKSDLVDENGKQYLDGLYAKTKIVKYWDGGETWSREHVWPNSRLGIPRVDNNTKNQGSDVHNLRAINPSVNSTRSNRYFVRGSGENQTIGSNGYYPGDEYKGDVARILFYMVVRYPNILSLVETDIDRGTTYDQSSAVMGVLSVLLEWHKEDPVSDFERNRNNVIYSYQGNRNPFIDHPEYVDLYFS</sequence>
<evidence type="ECO:0000256" key="2">
    <source>
        <dbReference type="ARBA" id="ARBA00022722"/>
    </source>
</evidence>
<dbReference type="Proteomes" id="UP000290909">
    <property type="component" value="Chromosome"/>
</dbReference>
<dbReference type="InterPro" id="IPR042229">
    <property type="entry name" value="Listeria/Bacterioides_rpt_sf"/>
</dbReference>